<sequence length="185" mass="19693">MATIGLNDMHYATITEGDGSVTYGTPTRMAKAISAELSVEYAEGTLYADDGVDDSVREFSSGTLKLNVNDLTPAVLAALLGQTKGSDDVVLANANDVAPEVAIGFRARKTGGKYAFIWLYRVRFSVPSENYQTKGNSIEYQTPEIEGTIMARADGNWKASYVGDGSSTDTVGKAWFSAVKEPAAA</sequence>
<reference evidence="1" key="1">
    <citation type="journal article" date="2021" name="Proc. Natl. Acad. Sci. U.S.A.">
        <title>A Catalog of Tens of Thousands of Viruses from Human Metagenomes Reveals Hidden Associations with Chronic Diseases.</title>
        <authorList>
            <person name="Tisza M.J."/>
            <person name="Buck C.B."/>
        </authorList>
    </citation>
    <scope>NUCLEOTIDE SEQUENCE</scope>
    <source>
        <strain evidence="1">CtsNT17</strain>
    </source>
</reference>
<evidence type="ECO:0000313" key="1">
    <source>
        <dbReference type="EMBL" id="DAE05756.1"/>
    </source>
</evidence>
<protein>
    <submittedName>
        <fullName evidence="1">Major tail protein</fullName>
    </submittedName>
</protein>
<dbReference type="EMBL" id="BK015416">
    <property type="protein sequence ID" value="DAE05756.1"/>
    <property type="molecule type" value="Genomic_DNA"/>
</dbReference>
<proteinExistence type="predicted"/>
<organism evidence="1">
    <name type="scientific">Myoviridae sp. ctsNT17</name>
    <dbReference type="NCBI Taxonomy" id="2825191"/>
    <lineage>
        <taxon>Viruses</taxon>
        <taxon>Duplodnaviria</taxon>
        <taxon>Heunggongvirae</taxon>
        <taxon>Uroviricota</taxon>
        <taxon>Caudoviricetes</taxon>
    </lineage>
</organism>
<dbReference type="NCBIfam" id="TIGR01603">
    <property type="entry name" value="maj_tail_phi13"/>
    <property type="match status" value="1"/>
</dbReference>
<accession>A0A8S5PHU4</accession>
<name>A0A8S5PHU4_9CAUD</name>
<dbReference type="InterPro" id="IPR006490">
    <property type="entry name" value="Maj_tail_phi13"/>
</dbReference>